<dbReference type="InterPro" id="IPR022081">
    <property type="entry name" value="DUF3631"/>
</dbReference>
<gene>
    <name evidence="3" type="ORF">A3K91_0955</name>
</gene>
<dbReference type="Pfam" id="PF12307">
    <property type="entry name" value="DUF3631"/>
    <property type="match status" value="1"/>
</dbReference>
<sequence length="731" mass="81395">MMTDNIKIIEAAKTYAAQVTQSQKAKGFTATHLHIYTDKEGSFLYAKLRLKNIDTGDKYIRSISQDNAGKWQMKEPDFNIVYPEGGGKKPIYKRHDLQAGTDAVVYIFEGEQKADLASKLGFIATTSGGSTQIDKYHWQPLAGHTAYLWADNDSAGAGWLEQLYNTLKALSCDVRVIDSDKLGLPEKGDIVDWVAMQRQVKPDIINEELAEAIKKLPILADEQLVFLSDNIAEPSSLILPQDGEQVTPELAQIIIEQLAALPELEYQLKRSISAKALNNMSVGTLDKLVKQVRCELEAETTKSLVIDTEPYQTPVNGAMVADEIYKLVTRHIACTDAVAIASTLWIIFTWVIEASHIAPIAWINAPEKRCGKSQLLTLIALMSKRSLPSSNITAAALFRCIEKYKPTLIIDEVDTFVNDNEDLRGVLNAGHSRDNPYIIRCAGDDNEPKEFYVYGAKALSGIGKIPSTLMDRSISLTLRRKLSNEHRDRVRDLSRDTTNTIKAKLARWSDDNLQVVKDATPLLPKAINDRMQDNWEILLKVAAILGDEWLQHANSACIEISGIEHDEPSLNEQLLIDIKVIFELKKVTRIFSDDLITALCADPEMNWSTYNRGKPITQKQVSNRLGEYNISPKQMRTANGNRRGYDIAYFQDTFKRYLSAISSQSVTALQVNDSKGYSEKVSVTTQSNVTLKKPLQALVGKACNGVTHRDPQHGAANENSSQSANKVRGVI</sequence>
<dbReference type="GeneID" id="33060952"/>
<protein>
    <submittedName>
        <fullName evidence="3">DNA primase</fullName>
    </submittedName>
</protein>
<accession>A0ABM5ZWT9</accession>
<reference evidence="3 4" key="1">
    <citation type="submission" date="2016-03" db="EMBL/GenBank/DDBJ databases">
        <title>Genome sequencing of Psychrobacter alimentarius PAMC 27889.</title>
        <authorList>
            <person name="Lee J."/>
            <person name="Kim O.-S."/>
        </authorList>
    </citation>
    <scope>NUCLEOTIDE SEQUENCE [LARGE SCALE GENOMIC DNA]</scope>
    <source>
        <strain evidence="3 4">PAMC 27889</strain>
    </source>
</reference>
<dbReference type="Gene3D" id="3.40.1360.10">
    <property type="match status" value="1"/>
</dbReference>
<evidence type="ECO:0000313" key="3">
    <source>
        <dbReference type="EMBL" id="AMT96570.1"/>
    </source>
</evidence>
<evidence type="ECO:0000256" key="1">
    <source>
        <dbReference type="SAM" id="MobiDB-lite"/>
    </source>
</evidence>
<feature type="domain" description="DUF3631" evidence="2">
    <location>
        <begin position="478"/>
        <end position="657"/>
    </location>
</feature>
<dbReference type="RefSeq" id="WP_084387263.1">
    <property type="nucleotide sequence ID" value="NZ_CP014945.1"/>
</dbReference>
<name>A0ABM5ZWT9_9GAMM</name>
<organism evidence="3 4">
    <name type="scientific">Psychrobacter alimentarius</name>
    <dbReference type="NCBI Taxonomy" id="261164"/>
    <lineage>
        <taxon>Bacteria</taxon>
        <taxon>Pseudomonadati</taxon>
        <taxon>Pseudomonadota</taxon>
        <taxon>Gammaproteobacteria</taxon>
        <taxon>Moraxellales</taxon>
        <taxon>Moraxellaceae</taxon>
        <taxon>Psychrobacter</taxon>
    </lineage>
</organism>
<feature type="region of interest" description="Disordered" evidence="1">
    <location>
        <begin position="705"/>
        <end position="731"/>
    </location>
</feature>
<proteinExistence type="predicted"/>
<evidence type="ECO:0000259" key="2">
    <source>
        <dbReference type="Pfam" id="PF12307"/>
    </source>
</evidence>
<keyword evidence="4" id="KW-1185">Reference proteome</keyword>
<evidence type="ECO:0000313" key="4">
    <source>
        <dbReference type="Proteomes" id="UP000076104"/>
    </source>
</evidence>
<dbReference type="Proteomes" id="UP000076104">
    <property type="component" value="Chromosome"/>
</dbReference>
<dbReference type="CDD" id="cd01029">
    <property type="entry name" value="TOPRIM_primases"/>
    <property type="match status" value="1"/>
</dbReference>
<dbReference type="EMBL" id="CP014945">
    <property type="protein sequence ID" value="AMT96570.1"/>
    <property type="molecule type" value="Genomic_DNA"/>
</dbReference>
<dbReference type="InterPro" id="IPR034154">
    <property type="entry name" value="TOPRIM_DnaG/twinkle"/>
</dbReference>